<dbReference type="Proteomes" id="UP001356704">
    <property type="component" value="Unassembled WGS sequence"/>
</dbReference>
<sequence length="129" mass="14851">MLKNLITYILIFTIAGVSTYLLHSNFIEEKNIFLPFSLKKVYLFFVLFSLVICFLFKVGSVINKIKEQLGFIYLGTIIFKITVFAVIFYKSVFAVDLTNAQRIALIIPMAIFLFIEVFLVAKILNKTSF</sequence>
<organism evidence="2 3">
    <name type="scientific">Winogradskyella poriferorum</name>
    <dbReference type="NCBI Taxonomy" id="307627"/>
    <lineage>
        <taxon>Bacteria</taxon>
        <taxon>Pseudomonadati</taxon>
        <taxon>Bacteroidota</taxon>
        <taxon>Flavobacteriia</taxon>
        <taxon>Flavobacteriales</taxon>
        <taxon>Flavobacteriaceae</taxon>
        <taxon>Winogradskyella</taxon>
    </lineage>
</organism>
<protein>
    <submittedName>
        <fullName evidence="2">DUF6168 family protein</fullName>
    </submittedName>
</protein>
<keyword evidence="1" id="KW-1133">Transmembrane helix</keyword>
<dbReference type="InterPro" id="IPR046166">
    <property type="entry name" value="DUF6168"/>
</dbReference>
<keyword evidence="3" id="KW-1185">Reference proteome</keyword>
<name>A0ABU7W2S8_9FLAO</name>
<comment type="caution">
    <text evidence="2">The sequence shown here is derived from an EMBL/GenBank/DDBJ whole genome shotgun (WGS) entry which is preliminary data.</text>
</comment>
<proteinExistence type="predicted"/>
<gene>
    <name evidence="2" type="ORF">V1468_04560</name>
</gene>
<dbReference type="Pfam" id="PF19665">
    <property type="entry name" value="DUF6168"/>
    <property type="match status" value="1"/>
</dbReference>
<dbReference type="EMBL" id="JAZHOU010000001">
    <property type="protein sequence ID" value="MEF3078269.1"/>
    <property type="molecule type" value="Genomic_DNA"/>
</dbReference>
<evidence type="ECO:0000313" key="2">
    <source>
        <dbReference type="EMBL" id="MEF3078269.1"/>
    </source>
</evidence>
<dbReference type="RefSeq" id="WP_331809057.1">
    <property type="nucleotide sequence ID" value="NZ_JAZHOU010000001.1"/>
</dbReference>
<evidence type="ECO:0000256" key="1">
    <source>
        <dbReference type="SAM" id="Phobius"/>
    </source>
</evidence>
<feature type="transmembrane region" description="Helical" evidence="1">
    <location>
        <begin position="5"/>
        <end position="22"/>
    </location>
</feature>
<accession>A0ABU7W2S8</accession>
<keyword evidence="1" id="KW-0812">Transmembrane</keyword>
<evidence type="ECO:0000313" key="3">
    <source>
        <dbReference type="Proteomes" id="UP001356704"/>
    </source>
</evidence>
<keyword evidence="1" id="KW-0472">Membrane</keyword>
<feature type="transmembrane region" description="Helical" evidence="1">
    <location>
        <begin position="103"/>
        <end position="124"/>
    </location>
</feature>
<reference evidence="2 3" key="1">
    <citation type="submission" date="2024-02" db="EMBL/GenBank/DDBJ databases">
        <title>Winogradskyella poriferorum JCM 12885.</title>
        <authorList>
            <person name="Zhang D.-F."/>
            <person name="Fu Z.-Y."/>
        </authorList>
    </citation>
    <scope>NUCLEOTIDE SEQUENCE [LARGE SCALE GENOMIC DNA]</scope>
    <source>
        <strain evidence="2 3">JCM 12885</strain>
    </source>
</reference>
<feature type="transmembrane region" description="Helical" evidence="1">
    <location>
        <begin position="42"/>
        <end position="59"/>
    </location>
</feature>
<feature type="transmembrane region" description="Helical" evidence="1">
    <location>
        <begin position="71"/>
        <end position="91"/>
    </location>
</feature>